<accession>C1MYX9</accession>
<dbReference type="InterPro" id="IPR018253">
    <property type="entry name" value="DnaJ_domain_CS"/>
</dbReference>
<dbReference type="PROSITE" id="PS50076">
    <property type="entry name" value="DNAJ_2"/>
    <property type="match status" value="1"/>
</dbReference>
<dbReference type="PRINTS" id="PR00625">
    <property type="entry name" value="JDOMAIN"/>
</dbReference>
<dbReference type="CDD" id="cd06257">
    <property type="entry name" value="DnaJ"/>
    <property type="match status" value="1"/>
</dbReference>
<dbReference type="SUPFAM" id="SSF46565">
    <property type="entry name" value="Chaperone J-domain"/>
    <property type="match status" value="1"/>
</dbReference>
<dbReference type="Gene3D" id="1.10.287.110">
    <property type="entry name" value="DnaJ domain"/>
    <property type="match status" value="1"/>
</dbReference>
<feature type="compositionally biased region" description="Gly residues" evidence="1">
    <location>
        <begin position="183"/>
        <end position="195"/>
    </location>
</feature>
<name>C1MYX9_MICPC</name>
<dbReference type="Pfam" id="PF00226">
    <property type="entry name" value="DnaJ"/>
    <property type="match status" value="1"/>
</dbReference>
<dbReference type="GeneID" id="9686557"/>
<dbReference type="eggNOG" id="KOG0691">
    <property type="taxonomic scope" value="Eukaryota"/>
</dbReference>
<dbReference type="PANTHER" id="PTHR45006">
    <property type="entry name" value="DNAJ-LIKE PROTEIN 1"/>
    <property type="match status" value="1"/>
</dbReference>
<evidence type="ECO:0000313" key="3">
    <source>
        <dbReference type="EMBL" id="EEH54511.1"/>
    </source>
</evidence>
<dbReference type="PANTHER" id="PTHR45006:SF1">
    <property type="entry name" value="DNAJ-LIKE PROTEIN 1"/>
    <property type="match status" value="1"/>
</dbReference>
<dbReference type="InterPro" id="IPR052814">
    <property type="entry name" value="Peroxisomal_DnaJ"/>
</dbReference>
<dbReference type="KEGG" id="mpp:MICPUCDRAFT_34846"/>
<feature type="domain" description="J" evidence="2">
    <location>
        <begin position="202"/>
        <end position="267"/>
    </location>
</feature>
<reference evidence="3 4" key="1">
    <citation type="journal article" date="2009" name="Science">
        <title>Green evolution and dynamic adaptations revealed by genomes of the marine picoeukaryotes Micromonas.</title>
        <authorList>
            <person name="Worden A.Z."/>
            <person name="Lee J.H."/>
            <person name="Mock T."/>
            <person name="Rouze P."/>
            <person name="Simmons M.P."/>
            <person name="Aerts A.L."/>
            <person name="Allen A.E."/>
            <person name="Cuvelier M.L."/>
            <person name="Derelle E."/>
            <person name="Everett M.V."/>
            <person name="Foulon E."/>
            <person name="Grimwood J."/>
            <person name="Gundlach H."/>
            <person name="Henrissat B."/>
            <person name="Napoli C."/>
            <person name="McDonald S.M."/>
            <person name="Parker M.S."/>
            <person name="Rombauts S."/>
            <person name="Salamov A."/>
            <person name="Von Dassow P."/>
            <person name="Badger J.H."/>
            <person name="Coutinho P.M."/>
            <person name="Demir E."/>
            <person name="Dubchak I."/>
            <person name="Gentemann C."/>
            <person name="Eikrem W."/>
            <person name="Gready J.E."/>
            <person name="John U."/>
            <person name="Lanier W."/>
            <person name="Lindquist E.A."/>
            <person name="Lucas S."/>
            <person name="Mayer K.F."/>
            <person name="Moreau H."/>
            <person name="Not F."/>
            <person name="Otillar R."/>
            <person name="Panaud O."/>
            <person name="Pangilinan J."/>
            <person name="Paulsen I."/>
            <person name="Piegu B."/>
            <person name="Poliakov A."/>
            <person name="Robbens S."/>
            <person name="Schmutz J."/>
            <person name="Toulza E."/>
            <person name="Wyss T."/>
            <person name="Zelensky A."/>
            <person name="Zhou K."/>
            <person name="Armbrust E.V."/>
            <person name="Bhattacharya D."/>
            <person name="Goodenough U.W."/>
            <person name="Van de Peer Y."/>
            <person name="Grigoriev I.V."/>
        </authorList>
    </citation>
    <scope>NUCLEOTIDE SEQUENCE [LARGE SCALE GENOMIC DNA]</scope>
    <source>
        <strain evidence="3 4">CCMP1545</strain>
    </source>
</reference>
<dbReference type="Proteomes" id="UP000001876">
    <property type="component" value="Unassembled WGS sequence"/>
</dbReference>
<dbReference type="SMART" id="SM00271">
    <property type="entry name" value="DnaJ"/>
    <property type="match status" value="1"/>
</dbReference>
<dbReference type="EMBL" id="GG663743">
    <property type="protein sequence ID" value="EEH54511.1"/>
    <property type="molecule type" value="Genomic_DNA"/>
</dbReference>
<organism evidence="4">
    <name type="scientific">Micromonas pusilla (strain CCMP1545)</name>
    <name type="common">Picoplanktonic green alga</name>
    <dbReference type="NCBI Taxonomy" id="564608"/>
    <lineage>
        <taxon>Eukaryota</taxon>
        <taxon>Viridiplantae</taxon>
        <taxon>Chlorophyta</taxon>
        <taxon>Mamiellophyceae</taxon>
        <taxon>Mamiellales</taxon>
        <taxon>Mamiellaceae</taxon>
        <taxon>Micromonas</taxon>
    </lineage>
</organism>
<dbReference type="STRING" id="564608.C1MYX9"/>
<dbReference type="GO" id="GO:0005829">
    <property type="term" value="C:cytosol"/>
    <property type="evidence" value="ECO:0007669"/>
    <property type="project" value="TreeGrafter"/>
</dbReference>
<dbReference type="RefSeq" id="XP_003060861.1">
    <property type="nucleotide sequence ID" value="XM_003060815.1"/>
</dbReference>
<dbReference type="InterPro" id="IPR001623">
    <property type="entry name" value="DnaJ_domain"/>
</dbReference>
<gene>
    <name evidence="3" type="ORF">MICPUCDRAFT_34846</name>
</gene>
<proteinExistence type="predicted"/>
<dbReference type="InterPro" id="IPR036869">
    <property type="entry name" value="J_dom_sf"/>
</dbReference>
<keyword evidence="4" id="KW-1185">Reference proteome</keyword>
<dbReference type="AlphaFoldDB" id="C1MYX9"/>
<evidence type="ECO:0000313" key="4">
    <source>
        <dbReference type="Proteomes" id="UP000001876"/>
    </source>
</evidence>
<sequence>MATGGDANDRMMADAAKALTGYTGGGLSRTGATGAGEELDFNDVFSLRRPQNAMSGLSSGLQSAGKGVLAGAAALIAAPAIGAKAEGATGFFKGLGAGLVSAVVLPVVGVGVGATQIVRGIANTPEAIAEANAGKRWNRRTREWVTEDLVKEALKLAEIDDETILEKARERARAREAEERATSGGGGGGGGGATGGGVSETEFYDVLEVAPTASASEIKRAYYVAARKWHPDKCQDDPSAHERFQKIGEAYQVLSDDATRKKYDEKVRLVSRF</sequence>
<dbReference type="GO" id="GO:0016558">
    <property type="term" value="P:protein import into peroxisome matrix"/>
    <property type="evidence" value="ECO:0007669"/>
    <property type="project" value="TreeGrafter"/>
</dbReference>
<feature type="region of interest" description="Disordered" evidence="1">
    <location>
        <begin position="170"/>
        <end position="195"/>
    </location>
</feature>
<feature type="compositionally biased region" description="Basic and acidic residues" evidence="1">
    <location>
        <begin position="170"/>
        <end position="181"/>
    </location>
</feature>
<evidence type="ECO:0000259" key="2">
    <source>
        <dbReference type="PROSITE" id="PS50076"/>
    </source>
</evidence>
<dbReference type="OrthoDB" id="10250354at2759"/>
<dbReference type="PROSITE" id="PS00636">
    <property type="entry name" value="DNAJ_1"/>
    <property type="match status" value="1"/>
</dbReference>
<protein>
    <submittedName>
        <fullName evidence="3">Predicted protein</fullName>
    </submittedName>
</protein>
<evidence type="ECO:0000256" key="1">
    <source>
        <dbReference type="SAM" id="MobiDB-lite"/>
    </source>
</evidence>